<reference evidence="2" key="1">
    <citation type="journal article" date="2012" name="Nat. Genet.">
        <title>Whole-genome sequence of Schistosoma haematobium.</title>
        <authorList>
            <person name="Young N.D."/>
            <person name="Jex A.R."/>
            <person name="Li B."/>
            <person name="Liu S."/>
            <person name="Yang L."/>
            <person name="Xiong Z."/>
            <person name="Li Y."/>
            <person name="Cantacessi C."/>
            <person name="Hall R.S."/>
            <person name="Xu X."/>
            <person name="Chen F."/>
            <person name="Wu X."/>
            <person name="Zerlotini A."/>
            <person name="Oliveira G."/>
            <person name="Hofmann A."/>
            <person name="Zhang G."/>
            <person name="Fang X."/>
            <person name="Kang Y."/>
            <person name="Campbell B.E."/>
            <person name="Loukas A."/>
            <person name="Ranganathan S."/>
            <person name="Rollinson D."/>
            <person name="Rinaldi G."/>
            <person name="Brindley P.J."/>
            <person name="Yang H."/>
            <person name="Wang J."/>
            <person name="Wang J."/>
            <person name="Gasser R.B."/>
        </authorList>
    </citation>
    <scope>NUCLEOTIDE SEQUENCE</scope>
</reference>
<reference evidence="2" key="2">
    <citation type="journal article" date="2019" name="Gigascience">
        <title>High-quality Schistosoma haematobium genome achieved by single-molecule and long-range sequencing.</title>
        <authorList>
            <person name="Stroehlein A.J."/>
            <person name="Korhonen P.K."/>
            <person name="Chong T.M."/>
            <person name="Lim Y.L."/>
            <person name="Chan K.G."/>
            <person name="Webster B."/>
            <person name="Rollinson D."/>
            <person name="Brindley P.J."/>
            <person name="Gasser R.B."/>
            <person name="Young N.D."/>
        </authorList>
    </citation>
    <scope>NUCLEOTIDE SEQUENCE</scope>
</reference>
<dbReference type="SMART" id="SM01126">
    <property type="entry name" value="DDE_Tnp_IS1595"/>
    <property type="match status" value="1"/>
</dbReference>
<dbReference type="GeneID" id="75576185"/>
<dbReference type="KEGG" id="shx:MS3_00000033"/>
<evidence type="ECO:0000313" key="3">
    <source>
        <dbReference type="Proteomes" id="UP000471633"/>
    </source>
</evidence>
<dbReference type="InterPro" id="IPR024445">
    <property type="entry name" value="Tnp_ISXO2-like"/>
</dbReference>
<gene>
    <name evidence="2" type="ORF">MS3_00000033</name>
</gene>
<name>A0A922LJF9_SCHHA</name>
<dbReference type="PANTHER" id="PTHR47163">
    <property type="entry name" value="DDE_TNP_IS1595 DOMAIN-CONTAINING PROTEIN"/>
    <property type="match status" value="1"/>
</dbReference>
<dbReference type="AlphaFoldDB" id="A0A922LJF9"/>
<dbReference type="Proteomes" id="UP000471633">
    <property type="component" value="Unassembled WGS sequence"/>
</dbReference>
<dbReference type="NCBIfam" id="NF033547">
    <property type="entry name" value="transpos_IS1595"/>
    <property type="match status" value="1"/>
</dbReference>
<sequence>MTAAKCAGHRGEIMFRCSSCWRKTSARTRTFFVRSRLTLRHIMIIVANWVIKTPVTLAVAFADVTETSAVQWYEYCRDICASKMTRLCQSFGGVECIVEIDKTIVRKRKYNRGRSIKEEWVLGIYDRSTQKGHFQRVRNRRANTIIPIIQEYVQPGTTVYTDDWRAYRCLHRLGYVHHVGVHERNFVDPTTGVHTNNTEAMWSRLKEFLRSYHGSRGRLLWSHMDEFLHRMHYDLRTSEPLSNLNKFLNHVKENYPL</sequence>
<organism evidence="2 3">
    <name type="scientific">Schistosoma haematobium</name>
    <name type="common">Blood fluke</name>
    <dbReference type="NCBI Taxonomy" id="6185"/>
    <lineage>
        <taxon>Eukaryota</taxon>
        <taxon>Metazoa</taxon>
        <taxon>Spiralia</taxon>
        <taxon>Lophotrochozoa</taxon>
        <taxon>Platyhelminthes</taxon>
        <taxon>Trematoda</taxon>
        <taxon>Digenea</taxon>
        <taxon>Strigeidida</taxon>
        <taxon>Schistosomatoidea</taxon>
        <taxon>Schistosomatidae</taxon>
        <taxon>Schistosoma</taxon>
    </lineage>
</organism>
<dbReference type="CTD" id="75576185"/>
<accession>A0A922LJF9</accession>
<keyword evidence="3" id="KW-1185">Reference proteome</keyword>
<protein>
    <recommendedName>
        <fullName evidence="1">ISXO2-like transposase domain-containing protein</fullName>
    </recommendedName>
</protein>
<comment type="caution">
    <text evidence="2">The sequence shown here is derived from an EMBL/GenBank/DDBJ whole genome shotgun (WGS) entry which is preliminary data.</text>
</comment>
<evidence type="ECO:0000259" key="1">
    <source>
        <dbReference type="SMART" id="SM01126"/>
    </source>
</evidence>
<dbReference type="RefSeq" id="XP_051068892.1">
    <property type="nucleotide sequence ID" value="XM_051207965.1"/>
</dbReference>
<reference evidence="2" key="3">
    <citation type="submission" date="2021-06" db="EMBL/GenBank/DDBJ databases">
        <title>Chromosome-level genome assembly for S. haematobium.</title>
        <authorList>
            <person name="Stroehlein A.J."/>
        </authorList>
    </citation>
    <scope>NUCLEOTIDE SEQUENCE</scope>
</reference>
<dbReference type="Pfam" id="PF12762">
    <property type="entry name" value="DDE_Tnp_IS1595"/>
    <property type="match status" value="1"/>
</dbReference>
<feature type="domain" description="ISXO2-like transposase" evidence="1">
    <location>
        <begin position="90"/>
        <end position="230"/>
    </location>
</feature>
<dbReference type="PANTHER" id="PTHR47163:SF2">
    <property type="entry name" value="SI:DKEY-17M8.2"/>
    <property type="match status" value="1"/>
</dbReference>
<reference evidence="2" key="4">
    <citation type="journal article" date="2022" name="PLoS Pathog.">
        <title>Chromosome-level genome of Schistosoma haematobium underpins genome-wide explorations of molecular variation.</title>
        <authorList>
            <person name="Stroehlein A.J."/>
            <person name="Korhonen P.K."/>
            <person name="Lee V.V."/>
            <person name="Ralph S.A."/>
            <person name="Mentink-Kane M."/>
            <person name="You H."/>
            <person name="McManus D.P."/>
            <person name="Tchuente L.T."/>
            <person name="Stothard J.R."/>
            <person name="Kaur P."/>
            <person name="Dudchenko O."/>
            <person name="Aiden E.L."/>
            <person name="Yang B."/>
            <person name="Yang H."/>
            <person name="Emery A.M."/>
            <person name="Webster B.L."/>
            <person name="Brindley P.J."/>
            <person name="Rollinson D."/>
            <person name="Chang B.C.H."/>
            <person name="Gasser R.B."/>
            <person name="Young N.D."/>
        </authorList>
    </citation>
    <scope>NUCLEOTIDE SEQUENCE</scope>
</reference>
<proteinExistence type="predicted"/>
<dbReference type="InterPro" id="IPR053164">
    <property type="entry name" value="IS1016-like_transposase"/>
</dbReference>
<evidence type="ECO:0000313" key="2">
    <source>
        <dbReference type="EMBL" id="KAH9587098.1"/>
    </source>
</evidence>
<dbReference type="EMBL" id="AMPZ03000003">
    <property type="protein sequence ID" value="KAH9587098.1"/>
    <property type="molecule type" value="Genomic_DNA"/>
</dbReference>